<feature type="compositionally biased region" description="Polar residues" evidence="6">
    <location>
        <begin position="420"/>
        <end position="436"/>
    </location>
</feature>
<dbReference type="GO" id="GO:0005096">
    <property type="term" value="F:GTPase activator activity"/>
    <property type="evidence" value="ECO:0007669"/>
    <property type="project" value="UniProtKB-KW"/>
</dbReference>
<feature type="region of interest" description="Disordered" evidence="6">
    <location>
        <begin position="319"/>
        <end position="356"/>
    </location>
</feature>
<evidence type="ECO:0000259" key="7">
    <source>
        <dbReference type="PROSITE" id="PS50115"/>
    </source>
</evidence>
<evidence type="ECO:0000256" key="2">
    <source>
        <dbReference type="ARBA" id="ARBA00022723"/>
    </source>
</evidence>
<feature type="compositionally biased region" description="Low complexity" evidence="6">
    <location>
        <begin position="319"/>
        <end position="333"/>
    </location>
</feature>
<dbReference type="STRING" id="1296096.A0A1B9HU23"/>
<dbReference type="GO" id="GO:0008270">
    <property type="term" value="F:zinc ion binding"/>
    <property type="evidence" value="ECO:0007669"/>
    <property type="project" value="UniProtKB-KW"/>
</dbReference>
<feature type="compositionally biased region" description="Low complexity" evidence="6">
    <location>
        <begin position="405"/>
        <end position="418"/>
    </location>
</feature>
<dbReference type="InterPro" id="IPR037278">
    <property type="entry name" value="ARFGAP/RecO"/>
</dbReference>
<dbReference type="KEGG" id="kpin:30175524"/>
<dbReference type="PANTHER" id="PTHR46419">
    <property type="entry name" value="ADP-RIBOSYLATION FACTOR GTPASE-ACTIVATING PROTEIN AGD5"/>
    <property type="match status" value="1"/>
</dbReference>
<dbReference type="GeneID" id="30175524"/>
<keyword evidence="2" id="KW-0479">Metal-binding</keyword>
<sequence>MSRSTIHQSTFPLPNHTTTTTSSIHTNFVDQNLEDKLPSTFTPPCPFMKLAKMTMEARHKRMLEEVLKLPGNDNCADCHASAPRWASVNLGIFLCVGCASVHRKMGTHKSRVKSVTLDTWTREQIIHMKEVGNTISNSIFNPNEKLHPPPPSYGHDERDSEIERYIRKKYEMGIFKVGSKPSSSSLIYEPTSLNRARERNGKLPFNSLSQNQNQNSNDIISFNKKEYNSNYRDRDLPELPNSNSNPSNQIENRNRNVPAPWATPSTNSGTPPPPPLPSSSTNRQPQQQQQINSTRDENLIDFSIAQTQNATLPLQINMSSSSSIPQQQQTSQQNGYLSTSLNNQQQQQQQQQFGYNNNISNSPSQGFISNGFGNGNSQLIGTGMGIQNNNNNNGYFQQFGSNLSPQSNYNNNNNGFINQIPLTPNSTPSPAFSNSPLFSNLSTQPINQFQYQQYQISPSFNINNNNQQQQQQQQSNFIQNQNHSQVQQQQQQQSSQFINQQSYLPQQQQGQNQNQFGNQQNNDYINIQNGITMQSIGMRY</sequence>
<dbReference type="EMBL" id="KI894015">
    <property type="protein sequence ID" value="OCF46768.1"/>
    <property type="molecule type" value="Genomic_DNA"/>
</dbReference>
<keyword evidence="3 5" id="KW-0863">Zinc-finger</keyword>
<reference evidence="8" key="2">
    <citation type="submission" date="2016-07" db="EMBL/GenBank/DDBJ databases">
        <title>Evolution of pathogenesis and genome organization in the Tremellales.</title>
        <authorList>
            <person name="Cuomo C."/>
            <person name="Litvintseva A."/>
            <person name="Heitman J."/>
            <person name="Chen Y."/>
            <person name="Sun S."/>
            <person name="Springer D."/>
            <person name="Dromer F."/>
            <person name="Young S."/>
            <person name="Zeng Q."/>
            <person name="Chapman S."/>
            <person name="Gujja S."/>
            <person name="Saif S."/>
            <person name="Birren B."/>
        </authorList>
    </citation>
    <scope>NUCLEOTIDE SEQUENCE</scope>
    <source>
        <strain evidence="8">CBS 10737</strain>
    </source>
</reference>
<feature type="region of interest" description="Disordered" evidence="6">
    <location>
        <begin position="460"/>
        <end position="521"/>
    </location>
</feature>
<organism evidence="8">
    <name type="scientific">Kwoniella pini CBS 10737</name>
    <dbReference type="NCBI Taxonomy" id="1296096"/>
    <lineage>
        <taxon>Eukaryota</taxon>
        <taxon>Fungi</taxon>
        <taxon>Dikarya</taxon>
        <taxon>Basidiomycota</taxon>
        <taxon>Agaricomycotina</taxon>
        <taxon>Tremellomycetes</taxon>
        <taxon>Tremellales</taxon>
        <taxon>Cryptococcaceae</taxon>
        <taxon>Kwoniella</taxon>
    </lineage>
</organism>
<dbReference type="InterPro" id="IPR038508">
    <property type="entry name" value="ArfGAP_dom_sf"/>
</dbReference>
<evidence type="ECO:0000256" key="3">
    <source>
        <dbReference type="ARBA" id="ARBA00022771"/>
    </source>
</evidence>
<dbReference type="InterPro" id="IPR044520">
    <property type="entry name" value="ARF_GAP_AGD5/15"/>
</dbReference>
<dbReference type="PROSITE" id="PS50115">
    <property type="entry name" value="ARFGAP"/>
    <property type="match status" value="1"/>
</dbReference>
<feature type="region of interest" description="Disordered" evidence="6">
    <location>
        <begin position="405"/>
        <end position="436"/>
    </location>
</feature>
<dbReference type="CDD" id="cd08204">
    <property type="entry name" value="ArfGap"/>
    <property type="match status" value="1"/>
</dbReference>
<proteinExistence type="predicted"/>
<dbReference type="AlphaFoldDB" id="A0A1B9HU23"/>
<accession>A0A1B9HU23</accession>
<feature type="region of interest" description="Disordered" evidence="6">
    <location>
        <begin position="230"/>
        <end position="293"/>
    </location>
</feature>
<evidence type="ECO:0000256" key="1">
    <source>
        <dbReference type="ARBA" id="ARBA00022468"/>
    </source>
</evidence>
<feature type="compositionally biased region" description="Polar residues" evidence="6">
    <location>
        <begin position="334"/>
        <end position="343"/>
    </location>
</feature>
<dbReference type="SUPFAM" id="SSF57863">
    <property type="entry name" value="ArfGap/RecO-like zinc finger"/>
    <property type="match status" value="1"/>
</dbReference>
<evidence type="ECO:0000256" key="5">
    <source>
        <dbReference type="PROSITE-ProRule" id="PRU00288"/>
    </source>
</evidence>
<dbReference type="RefSeq" id="XP_019007987.2">
    <property type="nucleotide sequence ID" value="XM_019158849.2"/>
</dbReference>
<keyword evidence="4" id="KW-0862">Zinc</keyword>
<evidence type="ECO:0000256" key="4">
    <source>
        <dbReference type="ARBA" id="ARBA00022833"/>
    </source>
</evidence>
<gene>
    <name evidence="8" type="ORF">I206_07155</name>
</gene>
<dbReference type="PANTHER" id="PTHR46419:SF2">
    <property type="entry name" value="ADP-RIBOSYLATION FACTOR GTPASE-ACTIVATING PROTEIN AGD5"/>
    <property type="match status" value="1"/>
</dbReference>
<reference evidence="8" key="1">
    <citation type="submission" date="2013-07" db="EMBL/GenBank/DDBJ databases">
        <title>The Genome Sequence of Cryptococcus pinus CBS10737.</title>
        <authorList>
            <consortium name="The Broad Institute Genome Sequencing Platform"/>
            <person name="Cuomo C."/>
            <person name="Litvintseva A."/>
            <person name="Chen Y."/>
            <person name="Heitman J."/>
            <person name="Sun S."/>
            <person name="Springer D."/>
            <person name="Dromer F."/>
            <person name="Young S.K."/>
            <person name="Zeng Q."/>
            <person name="Gargeya S."/>
            <person name="Fitzgerald M."/>
            <person name="Abouelleil A."/>
            <person name="Alvarado L."/>
            <person name="Berlin A.M."/>
            <person name="Chapman S.B."/>
            <person name="Dewar J."/>
            <person name="Goldberg J."/>
            <person name="Griggs A."/>
            <person name="Gujja S."/>
            <person name="Hansen M."/>
            <person name="Howarth C."/>
            <person name="Imamovic A."/>
            <person name="Larimer J."/>
            <person name="McCowan C."/>
            <person name="Murphy C."/>
            <person name="Pearson M."/>
            <person name="Priest M."/>
            <person name="Roberts A."/>
            <person name="Saif S."/>
            <person name="Shea T."/>
            <person name="Sykes S."/>
            <person name="Wortman J."/>
            <person name="Nusbaum C."/>
            <person name="Birren B."/>
        </authorList>
    </citation>
    <scope>NUCLEOTIDE SEQUENCE [LARGE SCALE GENOMIC DNA]</scope>
    <source>
        <strain evidence="8">CBS 10737</strain>
    </source>
</reference>
<dbReference type="InterPro" id="IPR001164">
    <property type="entry name" value="ArfGAP_dom"/>
</dbReference>
<dbReference type="Gene3D" id="1.10.220.150">
    <property type="entry name" value="Arf GTPase activating protein"/>
    <property type="match status" value="1"/>
</dbReference>
<evidence type="ECO:0000313" key="8">
    <source>
        <dbReference type="EMBL" id="OCF46768.1"/>
    </source>
</evidence>
<feature type="region of interest" description="Disordered" evidence="6">
    <location>
        <begin position="137"/>
        <end position="158"/>
    </location>
</feature>
<dbReference type="FunFam" id="1.10.220.150:FF:000009">
    <property type="entry name" value="stromal membrane-associated protein 1 isoform X1"/>
    <property type="match status" value="1"/>
</dbReference>
<dbReference type="SMART" id="SM00105">
    <property type="entry name" value="ArfGap"/>
    <property type="match status" value="1"/>
</dbReference>
<name>A0A1B9HU23_9TREE</name>
<dbReference type="Pfam" id="PF01412">
    <property type="entry name" value="ArfGap"/>
    <property type="match status" value="1"/>
</dbReference>
<dbReference type="PRINTS" id="PR00405">
    <property type="entry name" value="REVINTRACTNG"/>
</dbReference>
<protein>
    <recommendedName>
        <fullName evidence="7">Arf-GAP domain-containing protein</fullName>
    </recommendedName>
</protein>
<dbReference type="OrthoDB" id="2564997at2759"/>
<feature type="compositionally biased region" description="Low complexity" evidence="6">
    <location>
        <begin position="278"/>
        <end position="293"/>
    </location>
</feature>
<evidence type="ECO:0000256" key="6">
    <source>
        <dbReference type="SAM" id="MobiDB-lite"/>
    </source>
</evidence>
<keyword evidence="1" id="KW-0343">GTPase activation</keyword>
<feature type="domain" description="Arf-GAP" evidence="7">
    <location>
        <begin position="60"/>
        <end position="184"/>
    </location>
</feature>